<gene>
    <name evidence="1" type="ORF">TEA_029254</name>
</gene>
<keyword evidence="2" id="KW-1185">Reference proteome</keyword>
<proteinExistence type="predicted"/>
<accession>A0A4S4DQ94</accession>
<dbReference type="AlphaFoldDB" id="A0A4S4DQ94"/>
<evidence type="ECO:0000313" key="2">
    <source>
        <dbReference type="Proteomes" id="UP000306102"/>
    </source>
</evidence>
<organism evidence="1 2">
    <name type="scientific">Camellia sinensis var. sinensis</name>
    <name type="common">China tea</name>
    <dbReference type="NCBI Taxonomy" id="542762"/>
    <lineage>
        <taxon>Eukaryota</taxon>
        <taxon>Viridiplantae</taxon>
        <taxon>Streptophyta</taxon>
        <taxon>Embryophyta</taxon>
        <taxon>Tracheophyta</taxon>
        <taxon>Spermatophyta</taxon>
        <taxon>Magnoliopsida</taxon>
        <taxon>eudicotyledons</taxon>
        <taxon>Gunneridae</taxon>
        <taxon>Pentapetalae</taxon>
        <taxon>asterids</taxon>
        <taxon>Ericales</taxon>
        <taxon>Theaceae</taxon>
        <taxon>Camellia</taxon>
    </lineage>
</organism>
<dbReference type="Pfam" id="PF05056">
    <property type="entry name" value="DUF674"/>
    <property type="match status" value="2"/>
</dbReference>
<dbReference type="PANTHER" id="PTHR33103:SF99">
    <property type="entry name" value="DUF674 FAMILY PROTEIN"/>
    <property type="match status" value="1"/>
</dbReference>
<dbReference type="Proteomes" id="UP000306102">
    <property type="component" value="Unassembled WGS sequence"/>
</dbReference>
<evidence type="ECO:0008006" key="3">
    <source>
        <dbReference type="Google" id="ProtNLM"/>
    </source>
</evidence>
<comment type="caution">
    <text evidence="1">The sequence shown here is derived from an EMBL/GenBank/DDBJ whole genome shotgun (WGS) entry which is preliminary data.</text>
</comment>
<sequence>MATTTTNPKISLKLLIDTNSNKVLFAEAGKDFVDLLFGLLALPLGTFLALLTEHDDTAATFGSLSRVYQSVQNLDNDYLQPNQTKDTLLTPKIGASNTAQTPLLKQFLEMADSPNQTNSSQSQSQYDYYQRNANANMVHGYVKGVVTYMVMDDLTVKPMSSISSIALLNILKVKDITSLQEKTVTVDMDEGLKLFMKAFSKSTTVLTDMFLPIKPNVNKDQGSCQLQECFNA</sequence>
<protein>
    <recommendedName>
        <fullName evidence="3">DUF674 family protein</fullName>
    </recommendedName>
</protein>
<dbReference type="InterPro" id="IPR007750">
    <property type="entry name" value="DUF674"/>
</dbReference>
<reference evidence="1 2" key="1">
    <citation type="journal article" date="2018" name="Proc. Natl. Acad. Sci. U.S.A.">
        <title>Draft genome sequence of Camellia sinensis var. sinensis provides insights into the evolution of the tea genome and tea quality.</title>
        <authorList>
            <person name="Wei C."/>
            <person name="Yang H."/>
            <person name="Wang S."/>
            <person name="Zhao J."/>
            <person name="Liu C."/>
            <person name="Gao L."/>
            <person name="Xia E."/>
            <person name="Lu Y."/>
            <person name="Tai Y."/>
            <person name="She G."/>
            <person name="Sun J."/>
            <person name="Cao H."/>
            <person name="Tong W."/>
            <person name="Gao Q."/>
            <person name="Li Y."/>
            <person name="Deng W."/>
            <person name="Jiang X."/>
            <person name="Wang W."/>
            <person name="Chen Q."/>
            <person name="Zhang S."/>
            <person name="Li H."/>
            <person name="Wu J."/>
            <person name="Wang P."/>
            <person name="Li P."/>
            <person name="Shi C."/>
            <person name="Zheng F."/>
            <person name="Jian J."/>
            <person name="Huang B."/>
            <person name="Shan D."/>
            <person name="Shi M."/>
            <person name="Fang C."/>
            <person name="Yue Y."/>
            <person name="Li F."/>
            <person name="Li D."/>
            <person name="Wei S."/>
            <person name="Han B."/>
            <person name="Jiang C."/>
            <person name="Yin Y."/>
            <person name="Xia T."/>
            <person name="Zhang Z."/>
            <person name="Bennetzen J.L."/>
            <person name="Zhao S."/>
            <person name="Wan X."/>
        </authorList>
    </citation>
    <scope>NUCLEOTIDE SEQUENCE [LARGE SCALE GENOMIC DNA]</scope>
    <source>
        <strain evidence="2">cv. Shuchazao</strain>
        <tissue evidence="1">Leaf</tissue>
    </source>
</reference>
<evidence type="ECO:0000313" key="1">
    <source>
        <dbReference type="EMBL" id="THG04406.1"/>
    </source>
</evidence>
<dbReference type="PANTHER" id="PTHR33103">
    <property type="entry name" value="OS01G0153900 PROTEIN"/>
    <property type="match status" value="1"/>
</dbReference>
<name>A0A4S4DQ94_CAMSN</name>
<dbReference type="EMBL" id="SDRB02010777">
    <property type="protein sequence ID" value="THG04406.1"/>
    <property type="molecule type" value="Genomic_DNA"/>
</dbReference>